<dbReference type="RefSeq" id="XP_009167709.1">
    <property type="nucleotide sequence ID" value="XM_009169445.1"/>
</dbReference>
<proteinExistence type="predicted"/>
<gene>
    <name evidence="1" type="ORF">T265_04654</name>
</gene>
<dbReference type="EMBL" id="KL596697">
    <property type="protein sequence ID" value="KER28516.1"/>
    <property type="molecule type" value="Genomic_DNA"/>
</dbReference>
<protein>
    <submittedName>
        <fullName evidence="1">Uncharacterized protein</fullName>
    </submittedName>
</protein>
<dbReference type="CTD" id="20318836"/>
<dbReference type="KEGG" id="ovi:T265_04654"/>
<keyword evidence="2" id="KW-1185">Reference proteome</keyword>
<dbReference type="Proteomes" id="UP000054324">
    <property type="component" value="Unassembled WGS sequence"/>
</dbReference>
<accession>A0A074ZN11</accession>
<evidence type="ECO:0000313" key="2">
    <source>
        <dbReference type="Proteomes" id="UP000054324"/>
    </source>
</evidence>
<organism evidence="1 2">
    <name type="scientific">Opisthorchis viverrini</name>
    <name type="common">Southeast Asian liver fluke</name>
    <dbReference type="NCBI Taxonomy" id="6198"/>
    <lineage>
        <taxon>Eukaryota</taxon>
        <taxon>Metazoa</taxon>
        <taxon>Spiralia</taxon>
        <taxon>Lophotrochozoa</taxon>
        <taxon>Platyhelminthes</taxon>
        <taxon>Trematoda</taxon>
        <taxon>Digenea</taxon>
        <taxon>Opisthorchiida</taxon>
        <taxon>Opisthorchiata</taxon>
        <taxon>Opisthorchiidae</taxon>
        <taxon>Opisthorchis</taxon>
    </lineage>
</organism>
<dbReference type="AlphaFoldDB" id="A0A074ZN11"/>
<reference evidence="1 2" key="1">
    <citation type="submission" date="2013-11" db="EMBL/GenBank/DDBJ databases">
        <title>Opisthorchis viverrini - life in the bile duct.</title>
        <authorList>
            <person name="Young N.D."/>
            <person name="Nagarajan N."/>
            <person name="Lin S.J."/>
            <person name="Korhonen P.K."/>
            <person name="Jex A.R."/>
            <person name="Hall R.S."/>
            <person name="Safavi-Hemami H."/>
            <person name="Kaewkong W."/>
            <person name="Bertrand D."/>
            <person name="Gao S."/>
            <person name="Seet Q."/>
            <person name="Wongkham S."/>
            <person name="Teh B.T."/>
            <person name="Wongkham C."/>
            <person name="Intapan P.M."/>
            <person name="Maleewong W."/>
            <person name="Yang X."/>
            <person name="Hu M."/>
            <person name="Wang Z."/>
            <person name="Hofmann A."/>
            <person name="Sternberg P.W."/>
            <person name="Tan P."/>
            <person name="Wang J."/>
            <person name="Gasser R.B."/>
        </authorList>
    </citation>
    <scope>NUCLEOTIDE SEQUENCE [LARGE SCALE GENOMIC DNA]</scope>
</reference>
<evidence type="ECO:0000313" key="1">
    <source>
        <dbReference type="EMBL" id="KER28516.1"/>
    </source>
</evidence>
<dbReference type="GeneID" id="20318836"/>
<name>A0A074ZN11_OPIVI</name>
<sequence length="141" mass="15564">MTGQKLDLRSLSIPCINPGIGVSVAPYPRLPSTRISYLPLKFPYLLALSILSLPDPNTSFECSVTDEVSGRTCNAQVAFANLKHLWRQGGYPLQYGLLCCLADTWPVWEAETGRFQVLDNACLKAVGRVVWCLQIHQVAVT</sequence>